<organism evidence="2 3">
    <name type="scientific">Didymodactylos carnosus</name>
    <dbReference type="NCBI Taxonomy" id="1234261"/>
    <lineage>
        <taxon>Eukaryota</taxon>
        <taxon>Metazoa</taxon>
        <taxon>Spiralia</taxon>
        <taxon>Gnathifera</taxon>
        <taxon>Rotifera</taxon>
        <taxon>Eurotatoria</taxon>
        <taxon>Bdelloidea</taxon>
        <taxon>Philodinida</taxon>
        <taxon>Philodinidae</taxon>
        <taxon>Didymodactylos</taxon>
    </lineage>
</organism>
<feature type="non-terminal residue" evidence="2">
    <location>
        <position position="85"/>
    </location>
</feature>
<proteinExistence type="predicted"/>
<evidence type="ECO:0000313" key="2">
    <source>
        <dbReference type="EMBL" id="CAF4358484.1"/>
    </source>
</evidence>
<name>A0A8S2URP0_9BILA</name>
<comment type="caution">
    <text evidence="2">The sequence shown here is derived from an EMBL/GenBank/DDBJ whole genome shotgun (WGS) entry which is preliminary data.</text>
</comment>
<evidence type="ECO:0000313" key="1">
    <source>
        <dbReference type="EMBL" id="CAF1565556.1"/>
    </source>
</evidence>
<dbReference type="Proteomes" id="UP000677228">
    <property type="component" value="Unassembled WGS sequence"/>
</dbReference>
<accession>A0A8S2URP0</accession>
<protein>
    <submittedName>
        <fullName evidence="2">Uncharacterized protein</fullName>
    </submittedName>
</protein>
<dbReference type="EMBL" id="CAJOBA010065417">
    <property type="protein sequence ID" value="CAF4358484.1"/>
    <property type="molecule type" value="Genomic_DNA"/>
</dbReference>
<gene>
    <name evidence="1" type="ORF">OVA965_LOCUS40059</name>
    <name evidence="2" type="ORF">TMI583_LOCUS41449</name>
</gene>
<evidence type="ECO:0000313" key="3">
    <source>
        <dbReference type="Proteomes" id="UP000682733"/>
    </source>
</evidence>
<dbReference type="EMBL" id="CAJNOK010042714">
    <property type="protein sequence ID" value="CAF1565556.1"/>
    <property type="molecule type" value="Genomic_DNA"/>
</dbReference>
<dbReference type="AlphaFoldDB" id="A0A8S2URP0"/>
<reference evidence="2" key="1">
    <citation type="submission" date="2021-02" db="EMBL/GenBank/DDBJ databases">
        <authorList>
            <person name="Nowell W R."/>
        </authorList>
    </citation>
    <scope>NUCLEOTIDE SEQUENCE</scope>
</reference>
<sequence>EKLTMIQIKEFLSKIPNLIHFELDSEGYMDLIDGQQWELIASNLIIFDFRIHLLDPLWNFSEENILQSFLSLFWLEHKRRFVAYD</sequence>
<feature type="non-terminal residue" evidence="2">
    <location>
        <position position="1"/>
    </location>
</feature>
<dbReference type="Proteomes" id="UP000682733">
    <property type="component" value="Unassembled WGS sequence"/>
</dbReference>